<keyword evidence="3" id="KW-1133">Transmembrane helix</keyword>
<dbReference type="InterPro" id="IPR012902">
    <property type="entry name" value="N_methyl_site"/>
</dbReference>
<evidence type="ECO:0008006" key="6">
    <source>
        <dbReference type="Google" id="ProtNLM"/>
    </source>
</evidence>
<organism evidence="4 5">
    <name type="scientific">Psychrobacter nivimaris</name>
    <dbReference type="NCBI Taxonomy" id="281738"/>
    <lineage>
        <taxon>Bacteria</taxon>
        <taxon>Pseudomonadati</taxon>
        <taxon>Pseudomonadota</taxon>
        <taxon>Gammaproteobacteria</taxon>
        <taxon>Moraxellales</taxon>
        <taxon>Moraxellaceae</taxon>
        <taxon>Psychrobacter</taxon>
    </lineage>
</organism>
<sequence>MSFSSNNFSKAQIGFTLLELMVVIAIISILAAIALPIYQNYSVRAQVTELVLAAYSCRTSVTESIQQASNTDVSAELINTCTFITTKYVKSATVDANGVITVSADEANLPILSVATNTLTLVPIQAGTTELVGTSDGGKTIAGWRCGSATDGTTIPTQYLPSSCTGAY</sequence>
<evidence type="ECO:0000313" key="5">
    <source>
        <dbReference type="Proteomes" id="UP000471465"/>
    </source>
</evidence>
<reference evidence="4 5" key="1">
    <citation type="submission" date="2019-09" db="EMBL/GenBank/DDBJ databases">
        <title>Draft genome sequence of Psychrobacter nivimaris LAMA 639, in search for biotechnological relevant genes.</title>
        <authorList>
            <person name="Lima A.O.S."/>
            <person name="Staloch B.E.K."/>
            <person name="Freitas R.C."/>
            <person name="Niero H."/>
            <person name="Silva M.A.C."/>
        </authorList>
    </citation>
    <scope>NUCLEOTIDE SEQUENCE [LARGE SCALE GENOMIC DNA]</scope>
    <source>
        <strain evidence="4 5">LAMA 639</strain>
    </source>
</reference>
<keyword evidence="3" id="KW-0472">Membrane</keyword>
<name>A0A6N7C3D5_9GAMM</name>
<dbReference type="SUPFAM" id="SSF54523">
    <property type="entry name" value="Pili subunits"/>
    <property type="match status" value="1"/>
</dbReference>
<dbReference type="RefSeq" id="WP_160021088.1">
    <property type="nucleotide sequence ID" value="NZ_VZIZ01000006.1"/>
</dbReference>
<dbReference type="AlphaFoldDB" id="A0A6N7C3D5"/>
<keyword evidence="5" id="KW-1185">Reference proteome</keyword>
<dbReference type="InterPro" id="IPR045584">
    <property type="entry name" value="Pilin-like"/>
</dbReference>
<gene>
    <name evidence="4" type="ORF">FQV37_2406</name>
</gene>
<dbReference type="GO" id="GO:0007155">
    <property type="term" value="P:cell adhesion"/>
    <property type="evidence" value="ECO:0007669"/>
    <property type="project" value="InterPro"/>
</dbReference>
<evidence type="ECO:0000256" key="1">
    <source>
        <dbReference type="ARBA" id="ARBA00005233"/>
    </source>
</evidence>
<dbReference type="InterPro" id="IPR001082">
    <property type="entry name" value="Pilin"/>
</dbReference>
<dbReference type="Proteomes" id="UP000471465">
    <property type="component" value="Unassembled WGS sequence"/>
</dbReference>
<comment type="caution">
    <text evidence="4">The sequence shown here is derived from an EMBL/GenBank/DDBJ whole genome shotgun (WGS) entry which is preliminary data.</text>
</comment>
<keyword evidence="2" id="KW-0488">Methylation</keyword>
<dbReference type="Pfam" id="PF00114">
    <property type="entry name" value="Pilin"/>
    <property type="match status" value="1"/>
</dbReference>
<comment type="similarity">
    <text evidence="1">Belongs to the N-Me-Phe pilin family.</text>
</comment>
<dbReference type="GO" id="GO:0009289">
    <property type="term" value="C:pilus"/>
    <property type="evidence" value="ECO:0007669"/>
    <property type="project" value="InterPro"/>
</dbReference>
<evidence type="ECO:0000256" key="3">
    <source>
        <dbReference type="SAM" id="Phobius"/>
    </source>
</evidence>
<dbReference type="Gene3D" id="3.30.700.10">
    <property type="entry name" value="Glycoprotein, Type 4 Pilin"/>
    <property type="match status" value="1"/>
</dbReference>
<evidence type="ECO:0000256" key="2">
    <source>
        <dbReference type="ARBA" id="ARBA00022481"/>
    </source>
</evidence>
<evidence type="ECO:0000313" key="4">
    <source>
        <dbReference type="EMBL" id="KAF0569781.1"/>
    </source>
</evidence>
<accession>A0A6N7C3D5</accession>
<dbReference type="Pfam" id="PF07963">
    <property type="entry name" value="N_methyl"/>
    <property type="match status" value="1"/>
</dbReference>
<keyword evidence="3" id="KW-0812">Transmembrane</keyword>
<feature type="transmembrane region" description="Helical" evidence="3">
    <location>
        <begin position="20"/>
        <end position="38"/>
    </location>
</feature>
<dbReference type="EMBL" id="VZIZ01000006">
    <property type="protein sequence ID" value="KAF0569781.1"/>
    <property type="molecule type" value="Genomic_DNA"/>
</dbReference>
<protein>
    <recommendedName>
        <fullName evidence="6">Type IV pilin PilA</fullName>
    </recommendedName>
</protein>
<proteinExistence type="inferred from homology"/>
<dbReference type="NCBIfam" id="TIGR02532">
    <property type="entry name" value="IV_pilin_GFxxxE"/>
    <property type="match status" value="1"/>
</dbReference>